<gene>
    <name evidence="6" type="ORF">ACJRO7_014987</name>
</gene>
<keyword evidence="7" id="KW-1185">Reference proteome</keyword>
<dbReference type="InterPro" id="IPR013083">
    <property type="entry name" value="Znf_RING/FYVE/PHD"/>
</dbReference>
<dbReference type="SMART" id="SM00184">
    <property type="entry name" value="RING"/>
    <property type="match status" value="1"/>
</dbReference>
<dbReference type="EMBL" id="JBJKBG010000003">
    <property type="protein sequence ID" value="KAL3745973.1"/>
    <property type="molecule type" value="Genomic_DNA"/>
</dbReference>
<evidence type="ECO:0000259" key="5">
    <source>
        <dbReference type="PROSITE" id="PS50089"/>
    </source>
</evidence>
<dbReference type="Gene3D" id="3.30.40.10">
    <property type="entry name" value="Zinc/RING finger domain, C3HC4 (zinc finger)"/>
    <property type="match status" value="1"/>
</dbReference>
<feature type="domain" description="RING-type" evidence="5">
    <location>
        <begin position="170"/>
        <end position="211"/>
    </location>
</feature>
<keyword evidence="3" id="KW-0862">Zinc</keyword>
<reference evidence="6 7" key="1">
    <citation type="submission" date="2024-11" db="EMBL/GenBank/DDBJ databases">
        <title>Chromosome-level genome assembly of Eucalyptus globulus Labill. provides insights into its genome evolution.</title>
        <authorList>
            <person name="Li X."/>
        </authorList>
    </citation>
    <scope>NUCLEOTIDE SEQUENCE [LARGE SCALE GENOMIC DNA]</scope>
    <source>
        <strain evidence="6">CL2024</strain>
        <tissue evidence="6">Fresh tender leaves</tissue>
    </source>
</reference>
<keyword evidence="1" id="KW-0479">Metal-binding</keyword>
<organism evidence="6 7">
    <name type="scientific">Eucalyptus globulus</name>
    <name type="common">Tasmanian blue gum</name>
    <dbReference type="NCBI Taxonomy" id="34317"/>
    <lineage>
        <taxon>Eukaryota</taxon>
        <taxon>Viridiplantae</taxon>
        <taxon>Streptophyta</taxon>
        <taxon>Embryophyta</taxon>
        <taxon>Tracheophyta</taxon>
        <taxon>Spermatophyta</taxon>
        <taxon>Magnoliopsida</taxon>
        <taxon>eudicotyledons</taxon>
        <taxon>Gunneridae</taxon>
        <taxon>Pentapetalae</taxon>
        <taxon>rosids</taxon>
        <taxon>malvids</taxon>
        <taxon>Myrtales</taxon>
        <taxon>Myrtaceae</taxon>
        <taxon>Myrtoideae</taxon>
        <taxon>Eucalypteae</taxon>
        <taxon>Eucalyptus</taxon>
    </lineage>
</organism>
<sequence length="220" mass="24822">MEETVYCGYSLRLKPRNSDSSGLPTAVFNFSVKWHHSLVFVDQLGVPTSFQDTTLSELSQSLEMPLCILSWQSLCEMHLERVLDILGVHHSFRADLCTTFRALGNGHGGFDVNINLALAIRDEVEMEDTEEASIGGYESDPDQVTRGVSRSTIEKLEQKSYSVRDSNGCCSICLEKLDGEDKVMEIPCSHLFHRRCIVKWLERNNSCPLCRSKVEVEDPM</sequence>
<dbReference type="InterPro" id="IPR051834">
    <property type="entry name" value="RING_finger_E3_ligase"/>
</dbReference>
<dbReference type="CDD" id="cd16454">
    <property type="entry name" value="RING-H2_PA-TM-RING"/>
    <property type="match status" value="1"/>
</dbReference>
<evidence type="ECO:0000256" key="1">
    <source>
        <dbReference type="ARBA" id="ARBA00022723"/>
    </source>
</evidence>
<dbReference type="PANTHER" id="PTHR45931">
    <property type="entry name" value="SI:CH211-59O9.10"/>
    <property type="match status" value="1"/>
</dbReference>
<evidence type="ECO:0000256" key="4">
    <source>
        <dbReference type="PROSITE-ProRule" id="PRU00175"/>
    </source>
</evidence>
<dbReference type="InterPro" id="IPR001841">
    <property type="entry name" value="Znf_RING"/>
</dbReference>
<evidence type="ECO:0000256" key="2">
    <source>
        <dbReference type="ARBA" id="ARBA00022771"/>
    </source>
</evidence>
<dbReference type="Proteomes" id="UP001634007">
    <property type="component" value="Unassembled WGS sequence"/>
</dbReference>
<dbReference type="PANTHER" id="PTHR45931:SF16">
    <property type="entry name" value="RING_U-BOX SUPERFAMILY PROTEIN"/>
    <property type="match status" value="1"/>
</dbReference>
<dbReference type="Pfam" id="PF13639">
    <property type="entry name" value="zf-RING_2"/>
    <property type="match status" value="1"/>
</dbReference>
<dbReference type="PROSITE" id="PS50089">
    <property type="entry name" value="ZF_RING_2"/>
    <property type="match status" value="1"/>
</dbReference>
<keyword evidence="2 4" id="KW-0863">Zinc-finger</keyword>
<dbReference type="AlphaFoldDB" id="A0ABD3L5X8"/>
<dbReference type="SUPFAM" id="SSF57850">
    <property type="entry name" value="RING/U-box"/>
    <property type="match status" value="1"/>
</dbReference>
<proteinExistence type="predicted"/>
<dbReference type="GO" id="GO:0008270">
    <property type="term" value="F:zinc ion binding"/>
    <property type="evidence" value="ECO:0007669"/>
    <property type="project" value="UniProtKB-KW"/>
</dbReference>
<accession>A0ABD3L5X8</accession>
<protein>
    <recommendedName>
        <fullName evidence="5">RING-type domain-containing protein</fullName>
    </recommendedName>
</protein>
<comment type="caution">
    <text evidence="6">The sequence shown here is derived from an EMBL/GenBank/DDBJ whole genome shotgun (WGS) entry which is preliminary data.</text>
</comment>
<evidence type="ECO:0000313" key="6">
    <source>
        <dbReference type="EMBL" id="KAL3745973.1"/>
    </source>
</evidence>
<evidence type="ECO:0000256" key="3">
    <source>
        <dbReference type="ARBA" id="ARBA00022833"/>
    </source>
</evidence>
<evidence type="ECO:0000313" key="7">
    <source>
        <dbReference type="Proteomes" id="UP001634007"/>
    </source>
</evidence>
<name>A0ABD3L5X8_EUCGL</name>